<evidence type="ECO:0000313" key="2">
    <source>
        <dbReference type="Proteomes" id="UP000184327"/>
    </source>
</evidence>
<dbReference type="InterPro" id="IPR017827">
    <property type="entry name" value="HSQ_synthase_HpnC"/>
</dbReference>
<sequence>MHTEIPPSNPVGHYENFPVASWLCPAQLRAPITAIYHFARTADDLADEGNASTETRLEQLHEYRDCLYQASRGSDMSKLPWAKIFVPLQFHLQQSKLPVEHLDDLLSAFVQDVHKTALSEGYANRQELLAYCRQSANPVGRLLLHLYQINDENSLKQSDAICTSLQLINFWQDLSIDIPRKRWYLTEEDCSRHHVSPKMQQDAVTSGRSNSQLTALLQDNIHWARNLMHEGLPLALRMPGRAGWELRLVVQGGLHILRKIENMQYQSFHKRPHIQKLDYLTLFMRALSMKK</sequence>
<organism evidence="1 2">
    <name type="scientific">Lampropedia hyalina DSM 16112</name>
    <dbReference type="NCBI Taxonomy" id="1122156"/>
    <lineage>
        <taxon>Bacteria</taxon>
        <taxon>Pseudomonadati</taxon>
        <taxon>Pseudomonadota</taxon>
        <taxon>Betaproteobacteria</taxon>
        <taxon>Burkholderiales</taxon>
        <taxon>Comamonadaceae</taxon>
        <taxon>Lampropedia</taxon>
    </lineage>
</organism>
<accession>A0A1M5EZB5</accession>
<dbReference type="InterPro" id="IPR044843">
    <property type="entry name" value="Trans_IPPS_bact-type"/>
</dbReference>
<dbReference type="InterPro" id="IPR008949">
    <property type="entry name" value="Isoprenoid_synthase_dom_sf"/>
</dbReference>
<dbReference type="STRING" id="1122156.SAMN02745117_02701"/>
<dbReference type="PANTHER" id="PTHR31480">
    <property type="entry name" value="BIFUNCTIONAL LYCOPENE CYCLASE/PHYTOENE SYNTHASE"/>
    <property type="match status" value="1"/>
</dbReference>
<dbReference type="SUPFAM" id="SSF48576">
    <property type="entry name" value="Terpenoid synthases"/>
    <property type="match status" value="1"/>
</dbReference>
<dbReference type="SFLD" id="SFLDS00005">
    <property type="entry name" value="Isoprenoid_Synthase_Type_I"/>
    <property type="match status" value="1"/>
</dbReference>
<dbReference type="Gene3D" id="1.10.600.10">
    <property type="entry name" value="Farnesyl Diphosphate Synthase"/>
    <property type="match status" value="1"/>
</dbReference>
<name>A0A1M5EZB5_9BURK</name>
<dbReference type="GO" id="GO:0004311">
    <property type="term" value="F:geranylgeranyl diphosphate synthase activity"/>
    <property type="evidence" value="ECO:0007669"/>
    <property type="project" value="InterPro"/>
</dbReference>
<keyword evidence="2" id="KW-1185">Reference proteome</keyword>
<dbReference type="SFLD" id="SFLDG01018">
    <property type="entry name" value="Squalene/Phytoene_Synthase_Lik"/>
    <property type="match status" value="1"/>
</dbReference>
<dbReference type="InterPro" id="IPR002060">
    <property type="entry name" value="Squ/phyt_synthse"/>
</dbReference>
<protein>
    <submittedName>
        <fullName evidence="1">Squalene synthase HpnC</fullName>
    </submittedName>
</protein>
<gene>
    <name evidence="1" type="ORF">SAMN02745117_02701</name>
</gene>
<dbReference type="Proteomes" id="UP000184327">
    <property type="component" value="Unassembled WGS sequence"/>
</dbReference>
<dbReference type="SFLD" id="SFLDG01212">
    <property type="entry name" value="Phytoene_synthase_like"/>
    <property type="match status" value="1"/>
</dbReference>
<dbReference type="NCBIfam" id="TIGR03464">
    <property type="entry name" value="HpnC"/>
    <property type="match status" value="1"/>
</dbReference>
<dbReference type="RefSeq" id="WP_073357187.1">
    <property type="nucleotide sequence ID" value="NZ_FQUZ01000047.1"/>
</dbReference>
<evidence type="ECO:0000313" key="1">
    <source>
        <dbReference type="EMBL" id="SHF84528.1"/>
    </source>
</evidence>
<dbReference type="EMBL" id="FQUZ01000047">
    <property type="protein sequence ID" value="SHF84528.1"/>
    <property type="molecule type" value="Genomic_DNA"/>
</dbReference>
<reference evidence="1 2" key="1">
    <citation type="submission" date="2016-11" db="EMBL/GenBank/DDBJ databases">
        <authorList>
            <person name="Jaros S."/>
            <person name="Januszkiewicz K."/>
            <person name="Wedrychowicz H."/>
        </authorList>
    </citation>
    <scope>NUCLEOTIDE SEQUENCE [LARGE SCALE GENOMIC DNA]</scope>
    <source>
        <strain evidence="1 2">DSM 16112</strain>
    </source>
</reference>
<dbReference type="Pfam" id="PF00494">
    <property type="entry name" value="SQS_PSY"/>
    <property type="match status" value="1"/>
</dbReference>
<dbReference type="AlphaFoldDB" id="A0A1M5EZB5"/>
<proteinExistence type="predicted"/>
<dbReference type="OrthoDB" id="9807580at2"/>